<dbReference type="Pfam" id="PF01022">
    <property type="entry name" value="HTH_5"/>
    <property type="match status" value="1"/>
</dbReference>
<dbReference type="InterPro" id="IPR036388">
    <property type="entry name" value="WH-like_DNA-bd_sf"/>
</dbReference>
<evidence type="ECO:0000313" key="6">
    <source>
        <dbReference type="EMBL" id="WOK08511.1"/>
    </source>
</evidence>
<dbReference type="SUPFAM" id="SSF46785">
    <property type="entry name" value="Winged helix' DNA-binding domain"/>
    <property type="match status" value="1"/>
</dbReference>
<organism evidence="6 7">
    <name type="scientific">Imperialibacter roseus</name>
    <dbReference type="NCBI Taxonomy" id="1324217"/>
    <lineage>
        <taxon>Bacteria</taxon>
        <taxon>Pseudomonadati</taxon>
        <taxon>Bacteroidota</taxon>
        <taxon>Cytophagia</taxon>
        <taxon>Cytophagales</taxon>
        <taxon>Flammeovirgaceae</taxon>
        <taxon>Imperialibacter</taxon>
    </lineage>
</organism>
<proteinExistence type="predicted"/>
<accession>A0ABZ0IXW6</accession>
<dbReference type="InterPro" id="IPR001763">
    <property type="entry name" value="Rhodanese-like_dom"/>
</dbReference>
<gene>
    <name evidence="6" type="ORF">RT717_07670</name>
</gene>
<feature type="domain" description="Rhodanese" evidence="4">
    <location>
        <begin position="130"/>
        <end position="219"/>
    </location>
</feature>
<dbReference type="EMBL" id="CP136051">
    <property type="protein sequence ID" value="WOK08511.1"/>
    <property type="molecule type" value="Genomic_DNA"/>
</dbReference>
<dbReference type="RefSeq" id="WP_317491149.1">
    <property type="nucleotide sequence ID" value="NZ_CP136051.1"/>
</dbReference>
<dbReference type="CDD" id="cd00090">
    <property type="entry name" value="HTH_ARSR"/>
    <property type="match status" value="1"/>
</dbReference>
<keyword evidence="7" id="KW-1185">Reference proteome</keyword>
<dbReference type="InterPro" id="IPR036873">
    <property type="entry name" value="Rhodanese-like_dom_sf"/>
</dbReference>
<reference evidence="6 7" key="1">
    <citation type="journal article" date="2023" name="Microbiol. Resour. Announc.">
        <title>Complete Genome Sequence of Imperialibacter roseus strain P4T.</title>
        <authorList>
            <person name="Tizabi D.R."/>
            <person name="Bachvaroff T."/>
            <person name="Hill R.T."/>
        </authorList>
    </citation>
    <scope>NUCLEOTIDE SEQUENCE [LARGE SCALE GENOMIC DNA]</scope>
    <source>
        <strain evidence="6 7">P4T</strain>
    </source>
</reference>
<evidence type="ECO:0000256" key="1">
    <source>
        <dbReference type="ARBA" id="ARBA00023015"/>
    </source>
</evidence>
<dbReference type="Pfam" id="PF00581">
    <property type="entry name" value="Rhodanese"/>
    <property type="match status" value="1"/>
</dbReference>
<dbReference type="SMART" id="SM00450">
    <property type="entry name" value="RHOD"/>
    <property type="match status" value="1"/>
</dbReference>
<dbReference type="SUPFAM" id="SSF52821">
    <property type="entry name" value="Rhodanese/Cell cycle control phosphatase"/>
    <property type="match status" value="1"/>
</dbReference>
<keyword evidence="2" id="KW-0238">DNA-binding</keyword>
<evidence type="ECO:0000259" key="4">
    <source>
        <dbReference type="PROSITE" id="PS50206"/>
    </source>
</evidence>
<dbReference type="PANTHER" id="PTHR43132:SF2">
    <property type="entry name" value="ARSENICAL RESISTANCE OPERON REPRESSOR ARSR-RELATED"/>
    <property type="match status" value="1"/>
</dbReference>
<evidence type="ECO:0000313" key="7">
    <source>
        <dbReference type="Proteomes" id="UP001302349"/>
    </source>
</evidence>
<feature type="domain" description="HTH arsR-type" evidence="5">
    <location>
        <begin position="6"/>
        <end position="100"/>
    </location>
</feature>
<dbReference type="Gene3D" id="1.10.10.10">
    <property type="entry name" value="Winged helix-like DNA-binding domain superfamily/Winged helix DNA-binding domain"/>
    <property type="match status" value="1"/>
</dbReference>
<dbReference type="CDD" id="cd00158">
    <property type="entry name" value="RHOD"/>
    <property type="match status" value="1"/>
</dbReference>
<sequence length="224" mass="25567">MDKRKFKNNVYGELAKVTKALANPHRMEILDLLAQGPYTVEAIASHSEMTIANTSQHLQVMKGARLVQITRKGNFIYYHLTNERVFTAWRALRELGIHSNAEVEKLMRDYRRGYHSMEPIGTEELLGKLASDDVVLLDVRPEQEYQRGHIHRALSIPMEQLAKRITELSKSKEIIAYCRGPLCVFADEAVELLRGKGFNANRMEEGFPDWAAMGLPIEPTPTEF</sequence>
<evidence type="ECO:0000259" key="5">
    <source>
        <dbReference type="PROSITE" id="PS50987"/>
    </source>
</evidence>
<keyword evidence="1" id="KW-0805">Transcription regulation</keyword>
<dbReference type="SMART" id="SM00418">
    <property type="entry name" value="HTH_ARSR"/>
    <property type="match status" value="1"/>
</dbReference>
<dbReference type="Gene3D" id="3.40.250.10">
    <property type="entry name" value="Rhodanese-like domain"/>
    <property type="match status" value="1"/>
</dbReference>
<dbReference type="PROSITE" id="PS50206">
    <property type="entry name" value="RHODANESE_3"/>
    <property type="match status" value="1"/>
</dbReference>
<keyword evidence="3" id="KW-0804">Transcription</keyword>
<dbReference type="InterPro" id="IPR001845">
    <property type="entry name" value="HTH_ArsR_DNA-bd_dom"/>
</dbReference>
<evidence type="ECO:0000256" key="2">
    <source>
        <dbReference type="ARBA" id="ARBA00023125"/>
    </source>
</evidence>
<dbReference type="NCBIfam" id="NF033788">
    <property type="entry name" value="HTH_metalloreg"/>
    <property type="match status" value="1"/>
</dbReference>
<dbReference type="PRINTS" id="PR00778">
    <property type="entry name" value="HTHARSR"/>
</dbReference>
<dbReference type="InterPro" id="IPR051011">
    <property type="entry name" value="Metal_resp_trans_reg"/>
</dbReference>
<dbReference type="Proteomes" id="UP001302349">
    <property type="component" value="Chromosome"/>
</dbReference>
<evidence type="ECO:0000256" key="3">
    <source>
        <dbReference type="ARBA" id="ARBA00023163"/>
    </source>
</evidence>
<dbReference type="PANTHER" id="PTHR43132">
    <property type="entry name" value="ARSENICAL RESISTANCE OPERON REPRESSOR ARSR-RELATED"/>
    <property type="match status" value="1"/>
</dbReference>
<dbReference type="PROSITE" id="PS50987">
    <property type="entry name" value="HTH_ARSR_2"/>
    <property type="match status" value="1"/>
</dbReference>
<protein>
    <submittedName>
        <fullName evidence="6">Metalloregulator ArsR/SmtB family transcription factor</fullName>
    </submittedName>
</protein>
<name>A0ABZ0IXW6_9BACT</name>
<dbReference type="InterPro" id="IPR011991">
    <property type="entry name" value="ArsR-like_HTH"/>
</dbReference>
<dbReference type="InterPro" id="IPR036390">
    <property type="entry name" value="WH_DNA-bd_sf"/>
</dbReference>